<evidence type="ECO:0000256" key="7">
    <source>
        <dbReference type="ARBA" id="ARBA00022989"/>
    </source>
</evidence>
<evidence type="ECO:0000256" key="8">
    <source>
        <dbReference type="ARBA" id="ARBA00023136"/>
    </source>
</evidence>
<sequence>MPQKTLGITILSIGLAISDNLLSGPFPLEYEGNSFSGSIPPSFSSLKSLKELHLSSNNLSSRIPEYLEKLSFLESLNLS</sequence>
<reference evidence="11" key="1">
    <citation type="journal article" date="2023" name="Plant J.">
        <title>Genome sequences and population genomics provide insights into the demographic history, inbreeding, and mutation load of two 'living fossil' tree species of Dipteronia.</title>
        <authorList>
            <person name="Feng Y."/>
            <person name="Comes H.P."/>
            <person name="Chen J."/>
            <person name="Zhu S."/>
            <person name="Lu R."/>
            <person name="Zhang X."/>
            <person name="Li P."/>
            <person name="Qiu J."/>
            <person name="Olsen K.M."/>
            <person name="Qiu Y."/>
        </authorList>
    </citation>
    <scope>NUCLEOTIDE SEQUENCE</scope>
    <source>
        <strain evidence="11">KIB01</strain>
    </source>
</reference>
<dbReference type="PANTHER" id="PTHR27004">
    <property type="entry name" value="RECEPTOR-LIKE PROTEIN 12 ISOFORM X1"/>
    <property type="match status" value="1"/>
</dbReference>
<dbReference type="PROSITE" id="PS51450">
    <property type="entry name" value="LRR"/>
    <property type="match status" value="1"/>
</dbReference>
<comment type="caution">
    <text evidence="11">The sequence shown here is derived from an EMBL/GenBank/DDBJ whole genome shotgun (WGS) entry which is preliminary data.</text>
</comment>
<keyword evidence="8" id="KW-0472">Membrane</keyword>
<evidence type="ECO:0000256" key="10">
    <source>
        <dbReference type="ARBA" id="ARBA00023180"/>
    </source>
</evidence>
<dbReference type="AlphaFoldDB" id="A0AAD9WT07"/>
<keyword evidence="12" id="KW-1185">Reference proteome</keyword>
<dbReference type="Proteomes" id="UP001280121">
    <property type="component" value="Unassembled WGS sequence"/>
</dbReference>
<comment type="subcellular location">
    <subcellularLocation>
        <location evidence="1">Cell membrane</location>
        <topology evidence="1">Single-pass type I membrane protein</topology>
    </subcellularLocation>
</comment>
<dbReference type="PANTHER" id="PTHR27004:SF208">
    <property type="entry name" value="LRR RECEPTOR-LIKE SERINE_THREONINE-PROTEIN KINASE GSO2"/>
    <property type="match status" value="1"/>
</dbReference>
<keyword evidence="9" id="KW-0675">Receptor</keyword>
<dbReference type="SUPFAM" id="SSF52058">
    <property type="entry name" value="L domain-like"/>
    <property type="match status" value="1"/>
</dbReference>
<organism evidence="11 12">
    <name type="scientific">Dipteronia dyeriana</name>
    <dbReference type="NCBI Taxonomy" id="168575"/>
    <lineage>
        <taxon>Eukaryota</taxon>
        <taxon>Viridiplantae</taxon>
        <taxon>Streptophyta</taxon>
        <taxon>Embryophyta</taxon>
        <taxon>Tracheophyta</taxon>
        <taxon>Spermatophyta</taxon>
        <taxon>Magnoliopsida</taxon>
        <taxon>eudicotyledons</taxon>
        <taxon>Gunneridae</taxon>
        <taxon>Pentapetalae</taxon>
        <taxon>rosids</taxon>
        <taxon>malvids</taxon>
        <taxon>Sapindales</taxon>
        <taxon>Sapindaceae</taxon>
        <taxon>Hippocastanoideae</taxon>
        <taxon>Acereae</taxon>
        <taxon>Dipteronia</taxon>
    </lineage>
</organism>
<evidence type="ECO:0000256" key="1">
    <source>
        <dbReference type="ARBA" id="ARBA00004251"/>
    </source>
</evidence>
<keyword evidence="4" id="KW-0433">Leucine-rich repeat</keyword>
<evidence type="ECO:0000256" key="6">
    <source>
        <dbReference type="ARBA" id="ARBA00022737"/>
    </source>
</evidence>
<gene>
    <name evidence="11" type="ORF">Ddye_023043</name>
</gene>
<evidence type="ECO:0000256" key="3">
    <source>
        <dbReference type="ARBA" id="ARBA00022475"/>
    </source>
</evidence>
<dbReference type="InterPro" id="IPR001611">
    <property type="entry name" value="Leu-rich_rpt"/>
</dbReference>
<evidence type="ECO:0000256" key="9">
    <source>
        <dbReference type="ARBA" id="ARBA00023170"/>
    </source>
</evidence>
<dbReference type="Pfam" id="PF13855">
    <property type="entry name" value="LRR_8"/>
    <property type="match status" value="1"/>
</dbReference>
<keyword evidence="7" id="KW-1133">Transmembrane helix</keyword>
<dbReference type="InterPro" id="IPR032675">
    <property type="entry name" value="LRR_dom_sf"/>
</dbReference>
<accession>A0AAD9WT07</accession>
<evidence type="ECO:0000256" key="2">
    <source>
        <dbReference type="ARBA" id="ARBA00009592"/>
    </source>
</evidence>
<dbReference type="EMBL" id="JANJYI010000007">
    <property type="protein sequence ID" value="KAK2641280.1"/>
    <property type="molecule type" value="Genomic_DNA"/>
</dbReference>
<keyword evidence="6" id="KW-0677">Repeat</keyword>
<keyword evidence="3" id="KW-1003">Cell membrane</keyword>
<keyword evidence="10" id="KW-0325">Glycoprotein</keyword>
<keyword evidence="5" id="KW-0812">Transmembrane</keyword>
<evidence type="ECO:0000313" key="12">
    <source>
        <dbReference type="Proteomes" id="UP001280121"/>
    </source>
</evidence>
<comment type="similarity">
    <text evidence="2">Belongs to the RLP family.</text>
</comment>
<evidence type="ECO:0000313" key="11">
    <source>
        <dbReference type="EMBL" id="KAK2641280.1"/>
    </source>
</evidence>
<dbReference type="Gene3D" id="3.80.10.10">
    <property type="entry name" value="Ribonuclease Inhibitor"/>
    <property type="match status" value="1"/>
</dbReference>
<protein>
    <submittedName>
        <fullName evidence="11">Uncharacterized protein</fullName>
    </submittedName>
</protein>
<evidence type="ECO:0000256" key="5">
    <source>
        <dbReference type="ARBA" id="ARBA00022692"/>
    </source>
</evidence>
<name>A0AAD9WT07_9ROSI</name>
<dbReference type="GO" id="GO:0005886">
    <property type="term" value="C:plasma membrane"/>
    <property type="evidence" value="ECO:0007669"/>
    <property type="project" value="UniProtKB-SubCell"/>
</dbReference>
<evidence type="ECO:0000256" key="4">
    <source>
        <dbReference type="ARBA" id="ARBA00022614"/>
    </source>
</evidence>
<proteinExistence type="inferred from homology"/>